<proteinExistence type="predicted"/>
<evidence type="ECO:0000313" key="1">
    <source>
        <dbReference type="EMBL" id="MBB4619595.1"/>
    </source>
</evidence>
<dbReference type="CDD" id="cd08152">
    <property type="entry name" value="y4iL_like"/>
    <property type="match status" value="1"/>
</dbReference>
<dbReference type="AlphaFoldDB" id="A0A7W7F1P9"/>
<dbReference type="EMBL" id="JACHNY010000012">
    <property type="protein sequence ID" value="MBB4619595.1"/>
    <property type="molecule type" value="Genomic_DNA"/>
</dbReference>
<gene>
    <name evidence="1" type="ORF">GGQ96_003754</name>
</gene>
<dbReference type="GO" id="GO:0020037">
    <property type="term" value="F:heme binding"/>
    <property type="evidence" value="ECO:0007669"/>
    <property type="project" value="InterPro"/>
</dbReference>
<evidence type="ECO:0008006" key="3">
    <source>
        <dbReference type="Google" id="ProtNLM"/>
    </source>
</evidence>
<dbReference type="RefSeq" id="WP_246360718.1">
    <property type="nucleotide sequence ID" value="NZ_JACHNY010000012.1"/>
</dbReference>
<reference evidence="1 2" key="1">
    <citation type="submission" date="2020-08" db="EMBL/GenBank/DDBJ databases">
        <title>Genomic Encyclopedia of Type Strains, Phase IV (KMG-IV): sequencing the most valuable type-strain genomes for metagenomic binning, comparative biology and taxonomic classification.</title>
        <authorList>
            <person name="Goeker M."/>
        </authorList>
    </citation>
    <scope>NUCLEOTIDE SEQUENCE [LARGE SCALE GENOMIC DNA]</scope>
    <source>
        <strain evidence="1 2">DSM 15867</strain>
    </source>
</reference>
<dbReference type="PANTHER" id="PTHR36195">
    <property type="entry name" value="DOMAIN PROTEIN, PUTATIVE (AFU_ORTHOLOGUE AFUA_5G01990)-RELATED-RELATED"/>
    <property type="match status" value="1"/>
</dbReference>
<organism evidence="1 2">
    <name type="scientific">Sphingomonas abaci</name>
    <dbReference type="NCBI Taxonomy" id="237611"/>
    <lineage>
        <taxon>Bacteria</taxon>
        <taxon>Pseudomonadati</taxon>
        <taxon>Pseudomonadota</taxon>
        <taxon>Alphaproteobacteria</taxon>
        <taxon>Sphingomonadales</taxon>
        <taxon>Sphingomonadaceae</taxon>
        <taxon>Sphingomonas</taxon>
    </lineage>
</organism>
<evidence type="ECO:0000313" key="2">
    <source>
        <dbReference type="Proteomes" id="UP000574769"/>
    </source>
</evidence>
<comment type="caution">
    <text evidence="1">The sequence shown here is derived from an EMBL/GenBank/DDBJ whole genome shotgun (WGS) entry which is preliminary data.</text>
</comment>
<sequence>MGRSALEQGQQARSGLKAPLLYSSDIETIAEDEERLTAEIVEQMAAGNRCAFEHHRHAIRDAHAKSHAVLKGTLTVHDDLAPELRQGIFVRPATYGVVARLSSAPSDIHSDAIPAPRGFAIKVIGVEGERLSPDIGGANQDFLMVNFPVLAFGTIAKYKLMLSLLEANAHAPDTFQRLIAGTARGAKKTVEALGMTPGATLEGLARDNHHPLGESYHTQGAIRFGDHVAKLALSPASDNVRALTGQPVGKTDFSTMRDVMVEHFAGQGAEYALSAQLCTDLAEMPVEDAAVRWDEKVSPHRPIATLRFAAQDAYAPARQVYGDDVLSFNPWNGVEAHRPLGQIMRIRRAAYERSTSYRHRMNARPRIEPDRLDDIPD</sequence>
<keyword evidence="2" id="KW-1185">Reference proteome</keyword>
<dbReference type="Gene3D" id="2.40.180.10">
    <property type="entry name" value="Catalase core domain"/>
    <property type="match status" value="1"/>
</dbReference>
<name>A0A7W7F1P9_9SPHN</name>
<dbReference type="InterPro" id="IPR020835">
    <property type="entry name" value="Catalase_sf"/>
</dbReference>
<dbReference type="SUPFAM" id="SSF56634">
    <property type="entry name" value="Heme-dependent catalase-like"/>
    <property type="match status" value="1"/>
</dbReference>
<dbReference type="PANTHER" id="PTHR36195:SF4">
    <property type="entry name" value="DOMAIN PROTEIN, PUTATIVE (AFU_ORTHOLOGUE AFUA_5G01990)-RELATED"/>
    <property type="match status" value="1"/>
</dbReference>
<accession>A0A7W7F1P9</accession>
<dbReference type="Proteomes" id="UP000574769">
    <property type="component" value="Unassembled WGS sequence"/>
</dbReference>
<protein>
    <recommendedName>
        <fullName evidence="3">Catalase</fullName>
    </recommendedName>
</protein>